<keyword evidence="1" id="KW-0472">Membrane</keyword>
<feature type="transmembrane region" description="Helical" evidence="1">
    <location>
        <begin position="12"/>
        <end position="30"/>
    </location>
</feature>
<geneLocation type="chloroplast" evidence="2"/>
<reference evidence="2" key="2">
    <citation type="journal article" date="2019" name="Mol. Phylogenet. Evol.">
        <title>Reassessment of the classification of bryopsidales (chlorophyta) based on chloroplast phylogenomic analyses.</title>
        <authorList>
            <person name="Cremen M.C."/>
            <person name="Leliaert F."/>
            <person name="West J."/>
            <person name="Lam D.W."/>
            <person name="Shimada S."/>
            <person name="Lopez-Bautista J.M."/>
            <person name="Verbruggen H."/>
        </authorList>
    </citation>
    <scope>NUCLEOTIDE SEQUENCE</scope>
</reference>
<evidence type="ECO:0000313" key="2">
    <source>
        <dbReference type="EMBL" id="AYC64588.1"/>
    </source>
</evidence>
<proteinExistence type="predicted"/>
<accession>A0A386AYR7</accession>
<evidence type="ECO:0000256" key="1">
    <source>
        <dbReference type="SAM" id="Phobius"/>
    </source>
</evidence>
<dbReference type="EMBL" id="MH591100">
    <property type="protein sequence ID" value="AYC64588.1"/>
    <property type="molecule type" value="Genomic_DNA"/>
</dbReference>
<sequence length="358" mass="42134">MFNYFEWIKKVGMAFWFLNTLLFVTIRNTLIPLPNPKYLPLQTNMVQMVQKTDYLRKQFKIRKISQNLYNLQQIHENDNILWNQYLQPSFFQIMLQNLNIKWNLHDLFNNPNFKVREVELILKIPNTWQRGGGMASSQPIPSRVESIIQTNNTGSIQSIMRAAGGRTTLLPRSIRIIKTQVCKRYTILPAQLMDDAYPDPAIIQNYIRQINQNIDNNGLFGEYQAYKILVESGFEVIPLDPNPPEKYGIIRNSYLNLQTCPDFGVERVVVDCYTPQYNVNKSLKDNCERIRQKINLKVNRKKQSDRILLNALNIPTHQLERIESIMNQWIYANEPNYIPNLKELIIVKQLPDRLNYIE</sequence>
<keyword evidence="2" id="KW-0150">Chloroplast</keyword>
<dbReference type="Gene3D" id="3.40.1350.120">
    <property type="match status" value="1"/>
</dbReference>
<gene>
    <name evidence="2" type="primary">orf358</name>
</gene>
<organism evidence="2">
    <name type="scientific">Pseudoderbesia arbuscula</name>
    <dbReference type="NCBI Taxonomy" id="2320809"/>
    <lineage>
        <taxon>Eukaryota</taxon>
        <taxon>Viridiplantae</taxon>
        <taxon>Chlorophyta</taxon>
        <taxon>core chlorophytes</taxon>
        <taxon>Ulvophyceae</taxon>
        <taxon>TCBD clade</taxon>
        <taxon>Bryopsidales</taxon>
        <taxon>Bryopsidineae</taxon>
        <taxon>Bryopsidaceae</taxon>
        <taxon>Pseudoderbesia</taxon>
    </lineage>
</organism>
<keyword evidence="2" id="KW-0934">Plastid</keyword>
<reference evidence="2" key="1">
    <citation type="submission" date="2018-07" db="EMBL/GenBank/DDBJ databases">
        <authorList>
            <person name="Quirk P.G."/>
            <person name="Krulwich T.A."/>
        </authorList>
    </citation>
    <scope>NUCLEOTIDE SEQUENCE</scope>
</reference>
<keyword evidence="1" id="KW-1133">Transmembrane helix</keyword>
<protein>
    <submittedName>
        <fullName evidence="2">Uncharacterized protein</fullName>
    </submittedName>
</protein>
<name>A0A386AYR7_9CHLO</name>
<dbReference type="AlphaFoldDB" id="A0A386AYR7"/>
<keyword evidence="1" id="KW-0812">Transmembrane</keyword>